<dbReference type="SUPFAM" id="SSF51569">
    <property type="entry name" value="Aldolase"/>
    <property type="match status" value="1"/>
</dbReference>
<evidence type="ECO:0000256" key="2">
    <source>
        <dbReference type="ARBA" id="ARBA00023239"/>
    </source>
</evidence>
<protein>
    <submittedName>
        <fullName evidence="3">Dihydrodipicolinate synthase family protein</fullName>
        <ecNumber evidence="3">4.1.3.3</ecNumber>
        <ecNumber evidence="3">4.2.1.41</ecNumber>
        <ecNumber evidence="3">4.3.3.7</ecNumber>
    </submittedName>
</protein>
<keyword evidence="2 3" id="KW-0456">Lyase</keyword>
<organism evidence="3 4">
    <name type="scientific">Ferviditalea candida</name>
    <dbReference type="NCBI Taxonomy" id="3108399"/>
    <lineage>
        <taxon>Bacteria</taxon>
        <taxon>Bacillati</taxon>
        <taxon>Bacillota</taxon>
        <taxon>Bacilli</taxon>
        <taxon>Bacillales</taxon>
        <taxon>Paenibacillaceae</taxon>
        <taxon>Ferviditalea</taxon>
    </lineage>
</organism>
<dbReference type="InterPro" id="IPR013785">
    <property type="entry name" value="Aldolase_TIM"/>
</dbReference>
<dbReference type="GO" id="GO:0008840">
    <property type="term" value="F:4-hydroxy-tetrahydrodipicolinate synthase activity"/>
    <property type="evidence" value="ECO:0007669"/>
    <property type="project" value="UniProtKB-EC"/>
</dbReference>
<comment type="similarity">
    <text evidence="1">Belongs to the DapA family.</text>
</comment>
<name>A0ABU5ZHW6_9BACL</name>
<dbReference type="PANTHER" id="PTHR12128:SF66">
    <property type="entry name" value="4-HYDROXY-2-OXOGLUTARATE ALDOLASE, MITOCHONDRIAL"/>
    <property type="match status" value="1"/>
</dbReference>
<dbReference type="GO" id="GO:0047448">
    <property type="term" value="F:5-dehydro-4-deoxyglucarate dehydratase activity"/>
    <property type="evidence" value="ECO:0007669"/>
    <property type="project" value="UniProtKB-EC"/>
</dbReference>
<evidence type="ECO:0000313" key="3">
    <source>
        <dbReference type="EMBL" id="MEB3102101.1"/>
    </source>
</evidence>
<dbReference type="InterPro" id="IPR002220">
    <property type="entry name" value="DapA-like"/>
</dbReference>
<evidence type="ECO:0000256" key="1">
    <source>
        <dbReference type="ARBA" id="ARBA00007592"/>
    </source>
</evidence>
<keyword evidence="4" id="KW-1185">Reference proteome</keyword>
<dbReference type="EMBL" id="JAYJLD010000013">
    <property type="protein sequence ID" value="MEB3102101.1"/>
    <property type="molecule type" value="Genomic_DNA"/>
</dbReference>
<dbReference type="PANTHER" id="PTHR12128">
    <property type="entry name" value="DIHYDRODIPICOLINATE SYNTHASE"/>
    <property type="match status" value="1"/>
</dbReference>
<dbReference type="Gene3D" id="3.20.20.70">
    <property type="entry name" value="Aldolase class I"/>
    <property type="match status" value="1"/>
</dbReference>
<dbReference type="EC" id="4.1.3.3" evidence="3"/>
<comment type="caution">
    <text evidence="3">The sequence shown here is derived from an EMBL/GenBank/DDBJ whole genome shotgun (WGS) entry which is preliminary data.</text>
</comment>
<accession>A0ABU5ZHW6</accession>
<gene>
    <name evidence="3" type="ORF">VF724_10540</name>
</gene>
<dbReference type="Proteomes" id="UP001310386">
    <property type="component" value="Unassembled WGS sequence"/>
</dbReference>
<sequence>MRYLADTCGVNGITTNAHASEMATLTVAEQQRSLNITLDEVRGKVPVICGIYRDGTKKAAELAKMAERKGADCLLVFPSAVFDFGSQLRPEMACHHYASIADASALPMATFATAFRSGAVFDQTVVAEGFTGIRANRMMHLKAVRAESAGITGRRGCNRMRIGKG</sequence>
<reference evidence="3" key="1">
    <citation type="submission" date="2023-12" db="EMBL/GenBank/DDBJ databases">
        <title>Fervidustalea candida gen. nov., sp. nov., a novel member of the family Paenibacillaceae isolated from a geothermal area.</title>
        <authorList>
            <person name="Li W.-J."/>
            <person name="Jiao J.-Y."/>
            <person name="Chen Y."/>
        </authorList>
    </citation>
    <scope>NUCLEOTIDE SEQUENCE</scope>
    <source>
        <strain evidence="3">SYSU GA230002</strain>
    </source>
</reference>
<dbReference type="EC" id="4.2.1.41" evidence="3"/>
<dbReference type="CDD" id="cd00408">
    <property type="entry name" value="DHDPS-like"/>
    <property type="match status" value="1"/>
</dbReference>
<dbReference type="GO" id="GO:0008747">
    <property type="term" value="F:N-acetylneuraminate lyase activity"/>
    <property type="evidence" value="ECO:0007669"/>
    <property type="project" value="UniProtKB-EC"/>
</dbReference>
<proteinExistence type="inferred from homology"/>
<evidence type="ECO:0000313" key="4">
    <source>
        <dbReference type="Proteomes" id="UP001310386"/>
    </source>
</evidence>
<dbReference type="Pfam" id="PF00701">
    <property type="entry name" value="DHDPS"/>
    <property type="match status" value="1"/>
</dbReference>
<dbReference type="EC" id="4.3.3.7" evidence="3"/>
<dbReference type="RefSeq" id="WP_371754257.1">
    <property type="nucleotide sequence ID" value="NZ_JAYJLD010000013.1"/>
</dbReference>